<proteinExistence type="predicted"/>
<accession>A0A1W6YXR8</accession>
<evidence type="ECO:0000313" key="2">
    <source>
        <dbReference type="EMBL" id="ARP85403.1"/>
    </source>
</evidence>
<protein>
    <recommendedName>
        <fullName evidence="4">DUF2894 domain-containing protein</fullName>
    </recommendedName>
</protein>
<keyword evidence="3" id="KW-1185">Reference proteome</keyword>
<reference evidence="2 3" key="1">
    <citation type="submission" date="2017-05" db="EMBL/GenBank/DDBJ databases">
        <title>Complete and WGS of Bordetella genogroups.</title>
        <authorList>
            <person name="Spilker T."/>
            <person name="LiPuma J."/>
        </authorList>
    </citation>
    <scope>NUCLEOTIDE SEQUENCE [LARGE SCALE GENOMIC DNA]</scope>
    <source>
        <strain evidence="2 3">AU17164</strain>
    </source>
</reference>
<dbReference type="AlphaFoldDB" id="A0A1W6YXR8"/>
<evidence type="ECO:0008006" key="4">
    <source>
        <dbReference type="Google" id="ProtNLM"/>
    </source>
</evidence>
<dbReference type="EMBL" id="CP021109">
    <property type="protein sequence ID" value="ARP85403.1"/>
    <property type="molecule type" value="Genomic_DNA"/>
</dbReference>
<feature type="compositionally biased region" description="Basic residues" evidence="1">
    <location>
        <begin position="170"/>
        <end position="179"/>
    </location>
</feature>
<evidence type="ECO:0000256" key="1">
    <source>
        <dbReference type="SAM" id="MobiDB-lite"/>
    </source>
</evidence>
<dbReference type="Pfam" id="PF11445">
    <property type="entry name" value="DUF2894"/>
    <property type="match status" value="1"/>
</dbReference>
<feature type="region of interest" description="Disordered" evidence="1">
    <location>
        <begin position="1"/>
        <end position="50"/>
    </location>
</feature>
<evidence type="ECO:0000313" key="3">
    <source>
        <dbReference type="Proteomes" id="UP000194139"/>
    </source>
</evidence>
<sequence>MPKAARRTGAWKSRRSRDPRPMRRKGRRSPPRHRRRRQPRMNKAHRPRTPLTELLDDMARHASGDALPDAWRDAVAWRRAYPELPLLDDIREVWTTVSTRHRLRQSQEQVPENAGPLNSSLLVHRALSLMSEVSPGYLRQFLSYVDALSWLEQIHGGPMPAGKDAPRPAGARKGRSAAR</sequence>
<feature type="compositionally biased region" description="Basic residues" evidence="1">
    <location>
        <begin position="22"/>
        <end position="48"/>
    </location>
</feature>
<dbReference type="Proteomes" id="UP000194139">
    <property type="component" value="Chromosome"/>
</dbReference>
<dbReference type="InterPro" id="IPR021549">
    <property type="entry name" value="DUF2894"/>
</dbReference>
<organism evidence="2 3">
    <name type="scientific">Bordetella genomosp. 9</name>
    <dbReference type="NCBI Taxonomy" id="1416803"/>
    <lineage>
        <taxon>Bacteria</taxon>
        <taxon>Pseudomonadati</taxon>
        <taxon>Pseudomonadota</taxon>
        <taxon>Betaproteobacteria</taxon>
        <taxon>Burkholderiales</taxon>
        <taxon>Alcaligenaceae</taxon>
        <taxon>Bordetella</taxon>
    </lineage>
</organism>
<name>A0A1W6YXR8_9BORD</name>
<feature type="region of interest" description="Disordered" evidence="1">
    <location>
        <begin position="157"/>
        <end position="179"/>
    </location>
</feature>
<gene>
    <name evidence="2" type="ORF">CAL13_03595</name>
</gene>